<dbReference type="PANTHER" id="PTHR45339:SF1">
    <property type="entry name" value="HYBRID SIGNAL TRANSDUCTION HISTIDINE KINASE J"/>
    <property type="match status" value="1"/>
</dbReference>
<keyword evidence="4" id="KW-0902">Two-component regulatory system</keyword>
<dbReference type="OrthoDB" id="9796330at2"/>
<dbReference type="Pfam" id="PF00072">
    <property type="entry name" value="Response_reg"/>
    <property type="match status" value="1"/>
</dbReference>
<comment type="caution">
    <text evidence="9">The sequence shown here is derived from an EMBL/GenBank/DDBJ whole genome shotgun (WGS) entry which is preliminary data.</text>
</comment>
<dbReference type="GO" id="GO:0000155">
    <property type="term" value="F:phosphorelay sensor kinase activity"/>
    <property type="evidence" value="ECO:0007669"/>
    <property type="project" value="InterPro"/>
</dbReference>
<keyword evidence="10" id="KW-1185">Reference proteome</keyword>
<dbReference type="SUPFAM" id="SSF47384">
    <property type="entry name" value="Homodimeric domain of signal transducing histidine kinase"/>
    <property type="match status" value="1"/>
</dbReference>
<sequence>MITSLASPSTDSPVSPPTAGQASQTASTERSTFLSRAGHEMRNPLSNILALVEGIQDGIYGDIGLRQSEALGTISENAQRLLTLVNGFLDAEKIHVGGIALQSQTFDLEELAAQASKQLRPIAESRSLDLRHAVSPQAITTEGDCKRLLQIMLEVLGCVLVSVPAKGKAQLDVIADPARQSLIIRAWGGSPTLTISAQDETTPSAVAMDRLRKLKGIGVSLVETLIKLHGDGELVACELPGNGLLVKARLPLNCSLATDAQGATIYSASDLEDTFASSGSDSESHATGSPLILLVDDEDVLRNITHDYLESVGYRVLAATNGREALELANHETPDLVIMDMLMPIMDGMETLQKIRQSSSPSLAQVPIIAMSGLAVPAERDKCMAAGADACLVKPFGIKQLEMAMNQFLSSRHTNTSA</sequence>
<dbReference type="InterPro" id="IPR011006">
    <property type="entry name" value="CheY-like_superfamily"/>
</dbReference>
<dbReference type="InterPro" id="IPR036890">
    <property type="entry name" value="HATPase_C_sf"/>
</dbReference>
<keyword evidence="3 5" id="KW-0597">Phosphoprotein</keyword>
<evidence type="ECO:0000256" key="3">
    <source>
        <dbReference type="ARBA" id="ARBA00022553"/>
    </source>
</evidence>
<gene>
    <name evidence="9" type="ORF">DES53_104222</name>
</gene>
<dbReference type="CDD" id="cd17546">
    <property type="entry name" value="REC_hyHK_CKI1_RcsC-like"/>
    <property type="match status" value="1"/>
</dbReference>
<dbReference type="Pfam" id="PF00512">
    <property type="entry name" value="HisKA"/>
    <property type="match status" value="1"/>
</dbReference>
<organism evidence="9 10">
    <name type="scientific">Roseimicrobium gellanilyticum</name>
    <dbReference type="NCBI Taxonomy" id="748857"/>
    <lineage>
        <taxon>Bacteria</taxon>
        <taxon>Pseudomonadati</taxon>
        <taxon>Verrucomicrobiota</taxon>
        <taxon>Verrucomicrobiia</taxon>
        <taxon>Verrucomicrobiales</taxon>
        <taxon>Verrucomicrobiaceae</taxon>
        <taxon>Roseimicrobium</taxon>
    </lineage>
</organism>
<accession>A0A366HML7</accession>
<protein>
    <recommendedName>
        <fullName evidence="2">histidine kinase</fullName>
        <ecNumber evidence="2">2.7.13.3</ecNumber>
    </recommendedName>
</protein>
<feature type="compositionally biased region" description="Polar residues" evidence="6">
    <location>
        <begin position="20"/>
        <end position="31"/>
    </location>
</feature>
<evidence type="ECO:0000259" key="7">
    <source>
        <dbReference type="PROSITE" id="PS50109"/>
    </source>
</evidence>
<evidence type="ECO:0000313" key="9">
    <source>
        <dbReference type="EMBL" id="RBP44402.1"/>
    </source>
</evidence>
<dbReference type="Gene3D" id="3.30.565.10">
    <property type="entry name" value="Histidine kinase-like ATPase, C-terminal domain"/>
    <property type="match status" value="1"/>
</dbReference>
<feature type="domain" description="Response regulatory" evidence="8">
    <location>
        <begin position="291"/>
        <end position="409"/>
    </location>
</feature>
<evidence type="ECO:0000256" key="4">
    <source>
        <dbReference type="ARBA" id="ARBA00023012"/>
    </source>
</evidence>
<evidence type="ECO:0000313" key="10">
    <source>
        <dbReference type="Proteomes" id="UP000253426"/>
    </source>
</evidence>
<dbReference type="SUPFAM" id="SSF52172">
    <property type="entry name" value="CheY-like"/>
    <property type="match status" value="1"/>
</dbReference>
<evidence type="ECO:0000256" key="2">
    <source>
        <dbReference type="ARBA" id="ARBA00012438"/>
    </source>
</evidence>
<dbReference type="Gene3D" id="1.10.287.130">
    <property type="match status" value="1"/>
</dbReference>
<dbReference type="InterPro" id="IPR005467">
    <property type="entry name" value="His_kinase_dom"/>
</dbReference>
<dbReference type="Proteomes" id="UP000253426">
    <property type="component" value="Unassembled WGS sequence"/>
</dbReference>
<name>A0A366HML7_9BACT</name>
<dbReference type="CDD" id="cd00082">
    <property type="entry name" value="HisKA"/>
    <property type="match status" value="1"/>
</dbReference>
<dbReference type="EMBL" id="QNRR01000004">
    <property type="protein sequence ID" value="RBP44402.1"/>
    <property type="molecule type" value="Genomic_DNA"/>
</dbReference>
<feature type="domain" description="Histidine kinase" evidence="7">
    <location>
        <begin position="36"/>
        <end position="254"/>
    </location>
</feature>
<dbReference type="SMART" id="SM00388">
    <property type="entry name" value="HisKA"/>
    <property type="match status" value="1"/>
</dbReference>
<dbReference type="Gene3D" id="3.40.50.2300">
    <property type="match status" value="1"/>
</dbReference>
<evidence type="ECO:0000256" key="6">
    <source>
        <dbReference type="SAM" id="MobiDB-lite"/>
    </source>
</evidence>
<feature type="modified residue" description="4-aspartylphosphate" evidence="5">
    <location>
        <position position="340"/>
    </location>
</feature>
<dbReference type="PROSITE" id="PS50109">
    <property type="entry name" value="HIS_KIN"/>
    <property type="match status" value="1"/>
</dbReference>
<evidence type="ECO:0000256" key="5">
    <source>
        <dbReference type="PROSITE-ProRule" id="PRU00169"/>
    </source>
</evidence>
<reference evidence="9 10" key="1">
    <citation type="submission" date="2018-06" db="EMBL/GenBank/DDBJ databases">
        <title>Genomic Encyclopedia of Type Strains, Phase IV (KMG-IV): sequencing the most valuable type-strain genomes for metagenomic binning, comparative biology and taxonomic classification.</title>
        <authorList>
            <person name="Goeker M."/>
        </authorList>
    </citation>
    <scope>NUCLEOTIDE SEQUENCE [LARGE SCALE GENOMIC DNA]</scope>
    <source>
        <strain evidence="9 10">DSM 25532</strain>
    </source>
</reference>
<dbReference type="InterPro" id="IPR036097">
    <property type="entry name" value="HisK_dim/P_sf"/>
</dbReference>
<dbReference type="PANTHER" id="PTHR45339">
    <property type="entry name" value="HYBRID SIGNAL TRANSDUCTION HISTIDINE KINASE J"/>
    <property type="match status" value="1"/>
</dbReference>
<dbReference type="SUPFAM" id="SSF55874">
    <property type="entry name" value="ATPase domain of HSP90 chaperone/DNA topoisomerase II/histidine kinase"/>
    <property type="match status" value="1"/>
</dbReference>
<comment type="catalytic activity">
    <reaction evidence="1">
        <text>ATP + protein L-histidine = ADP + protein N-phospho-L-histidine.</text>
        <dbReference type="EC" id="2.7.13.3"/>
    </reaction>
</comment>
<dbReference type="InterPro" id="IPR003661">
    <property type="entry name" value="HisK_dim/P_dom"/>
</dbReference>
<evidence type="ECO:0000256" key="1">
    <source>
        <dbReference type="ARBA" id="ARBA00000085"/>
    </source>
</evidence>
<evidence type="ECO:0000259" key="8">
    <source>
        <dbReference type="PROSITE" id="PS50110"/>
    </source>
</evidence>
<dbReference type="SMART" id="SM00448">
    <property type="entry name" value="REC"/>
    <property type="match status" value="1"/>
</dbReference>
<proteinExistence type="predicted"/>
<dbReference type="AlphaFoldDB" id="A0A366HML7"/>
<feature type="region of interest" description="Disordered" evidence="6">
    <location>
        <begin position="1"/>
        <end position="31"/>
    </location>
</feature>
<dbReference type="PROSITE" id="PS50110">
    <property type="entry name" value="RESPONSE_REGULATORY"/>
    <property type="match status" value="1"/>
</dbReference>
<dbReference type="InterPro" id="IPR001789">
    <property type="entry name" value="Sig_transdc_resp-reg_receiver"/>
</dbReference>
<dbReference type="EC" id="2.7.13.3" evidence="2"/>